<name>A0A6M3XTP5_9ZZZZ</name>
<dbReference type="EMBL" id="MT144900">
    <property type="protein sequence ID" value="QJI01143.1"/>
    <property type="molecule type" value="Genomic_DNA"/>
</dbReference>
<gene>
    <name evidence="1" type="ORF">TM448B02305_0011</name>
</gene>
<proteinExistence type="predicted"/>
<accession>A0A6M3XTP5</accession>
<evidence type="ECO:0000313" key="1">
    <source>
        <dbReference type="EMBL" id="QJI01143.1"/>
    </source>
</evidence>
<reference evidence="1" key="1">
    <citation type="submission" date="2020-03" db="EMBL/GenBank/DDBJ databases">
        <title>The deep terrestrial virosphere.</title>
        <authorList>
            <person name="Holmfeldt K."/>
            <person name="Nilsson E."/>
            <person name="Simone D."/>
            <person name="Lopez-Fernandez M."/>
            <person name="Wu X."/>
            <person name="de Brujin I."/>
            <person name="Lundin D."/>
            <person name="Andersson A."/>
            <person name="Bertilsson S."/>
            <person name="Dopson M."/>
        </authorList>
    </citation>
    <scope>NUCLEOTIDE SEQUENCE</scope>
    <source>
        <strain evidence="1">TM448B02305</strain>
    </source>
</reference>
<sequence length="52" mass="6346">MPRINIYFTDDIWKKLKEYLERKHGKHRVLSATVQEAVKEYLARNNRNKSKE</sequence>
<protein>
    <submittedName>
        <fullName evidence="1">Uncharacterized protein</fullName>
    </submittedName>
</protein>
<organism evidence="1">
    <name type="scientific">viral metagenome</name>
    <dbReference type="NCBI Taxonomy" id="1070528"/>
    <lineage>
        <taxon>unclassified sequences</taxon>
        <taxon>metagenomes</taxon>
        <taxon>organismal metagenomes</taxon>
    </lineage>
</organism>
<dbReference type="AlphaFoldDB" id="A0A6M3XTP5"/>